<evidence type="ECO:0000313" key="5">
    <source>
        <dbReference type="Proteomes" id="UP001597097"/>
    </source>
</evidence>
<organism evidence="4 5">
    <name type="scientific">Nonomuraea guangzhouensis</name>
    <dbReference type="NCBI Taxonomy" id="1291555"/>
    <lineage>
        <taxon>Bacteria</taxon>
        <taxon>Bacillati</taxon>
        <taxon>Actinomycetota</taxon>
        <taxon>Actinomycetes</taxon>
        <taxon>Streptosporangiales</taxon>
        <taxon>Streptosporangiaceae</taxon>
        <taxon>Nonomuraea</taxon>
    </lineage>
</organism>
<reference evidence="5" key="1">
    <citation type="journal article" date="2019" name="Int. J. Syst. Evol. Microbiol.">
        <title>The Global Catalogue of Microorganisms (GCM) 10K type strain sequencing project: providing services to taxonomists for standard genome sequencing and annotation.</title>
        <authorList>
            <consortium name="The Broad Institute Genomics Platform"/>
            <consortium name="The Broad Institute Genome Sequencing Center for Infectious Disease"/>
            <person name="Wu L."/>
            <person name="Ma J."/>
        </authorList>
    </citation>
    <scope>NUCLEOTIDE SEQUENCE [LARGE SCALE GENOMIC DNA]</scope>
    <source>
        <strain evidence="5">CGMCC 1.15399</strain>
    </source>
</reference>
<keyword evidence="2" id="KW-0378">Hydrolase</keyword>
<sequence length="241" mass="26118">MAIFAQISDVHIGGSDESVERARQVLRHLRTLRLDAVLVTGDIADHALPEEYAIADELFRGELPLAVCPGNHDSVPAFEKLLGPANQALKLDDVTIALADSSVPGHHHGYLADETLAWLDEVLSERPDVPAFVGMHHPPIELGIPYVDKIRLREPERLADLLSRHPNVAAVLTGHAHTAVSARFAGLPLVVAPGVISTALTSVETDAEFPVSYDLPPAYALHIFDGGRLVTHFRPVILNYS</sequence>
<dbReference type="InterPro" id="IPR050884">
    <property type="entry name" value="CNP_phosphodiesterase-III"/>
</dbReference>
<name>A0ABW4GRP8_9ACTN</name>
<evidence type="ECO:0000256" key="1">
    <source>
        <dbReference type="ARBA" id="ARBA00022723"/>
    </source>
</evidence>
<dbReference type="Pfam" id="PF00149">
    <property type="entry name" value="Metallophos"/>
    <property type="match status" value="1"/>
</dbReference>
<dbReference type="PANTHER" id="PTHR42988:SF2">
    <property type="entry name" value="CYCLIC NUCLEOTIDE PHOSPHODIESTERASE CBUA0032-RELATED"/>
    <property type="match status" value="1"/>
</dbReference>
<dbReference type="EMBL" id="JBHUCM010000042">
    <property type="protein sequence ID" value="MFD1543952.1"/>
    <property type="molecule type" value="Genomic_DNA"/>
</dbReference>
<dbReference type="Proteomes" id="UP001597097">
    <property type="component" value="Unassembled WGS sequence"/>
</dbReference>
<comment type="caution">
    <text evidence="4">The sequence shown here is derived from an EMBL/GenBank/DDBJ whole genome shotgun (WGS) entry which is preliminary data.</text>
</comment>
<protein>
    <submittedName>
        <fullName evidence="4">Metallophosphoesterase</fullName>
    </submittedName>
</protein>
<keyword evidence="5" id="KW-1185">Reference proteome</keyword>
<feature type="domain" description="Calcineurin-like phosphoesterase" evidence="3">
    <location>
        <begin position="4"/>
        <end position="178"/>
    </location>
</feature>
<proteinExistence type="predicted"/>
<gene>
    <name evidence="4" type="ORF">ACFSJ0_43410</name>
</gene>
<evidence type="ECO:0000256" key="2">
    <source>
        <dbReference type="ARBA" id="ARBA00022801"/>
    </source>
</evidence>
<dbReference type="RefSeq" id="WP_219535048.1">
    <property type="nucleotide sequence ID" value="NZ_JAHKRM010000024.1"/>
</dbReference>
<keyword evidence="1" id="KW-0479">Metal-binding</keyword>
<dbReference type="InterPro" id="IPR004843">
    <property type="entry name" value="Calcineurin-like_PHP"/>
</dbReference>
<evidence type="ECO:0000313" key="4">
    <source>
        <dbReference type="EMBL" id="MFD1543952.1"/>
    </source>
</evidence>
<accession>A0ABW4GRP8</accession>
<evidence type="ECO:0000259" key="3">
    <source>
        <dbReference type="Pfam" id="PF00149"/>
    </source>
</evidence>
<dbReference type="PANTHER" id="PTHR42988">
    <property type="entry name" value="PHOSPHOHYDROLASE"/>
    <property type="match status" value="1"/>
</dbReference>